<dbReference type="InterPro" id="IPR016181">
    <property type="entry name" value="Acyl_CoA_acyltransferase"/>
</dbReference>
<dbReference type="AlphaFoldDB" id="A0A097C265"/>
<evidence type="ECO:0000259" key="1">
    <source>
        <dbReference type="PROSITE" id="PS51186"/>
    </source>
</evidence>
<keyword evidence="2" id="KW-0808">Transferase</keyword>
<dbReference type="GO" id="GO:0016747">
    <property type="term" value="F:acyltransferase activity, transferring groups other than amino-acyl groups"/>
    <property type="evidence" value="ECO:0007669"/>
    <property type="project" value="InterPro"/>
</dbReference>
<dbReference type="EMBL" id="KJ809088">
    <property type="protein sequence ID" value="AIS76187.1"/>
    <property type="molecule type" value="Genomic_DNA"/>
</dbReference>
<organism evidence="2">
    <name type="scientific">Streptococcus pyogenes</name>
    <dbReference type="NCBI Taxonomy" id="1314"/>
    <lineage>
        <taxon>Bacteria</taxon>
        <taxon>Bacillati</taxon>
        <taxon>Bacillota</taxon>
        <taxon>Bacilli</taxon>
        <taxon>Lactobacillales</taxon>
        <taxon>Streptococcaceae</taxon>
        <taxon>Streptococcus</taxon>
    </lineage>
</organism>
<dbReference type="SUPFAM" id="SSF55729">
    <property type="entry name" value="Acyl-CoA N-acyltransferases (Nat)"/>
    <property type="match status" value="1"/>
</dbReference>
<dbReference type="PROSITE" id="PS51186">
    <property type="entry name" value="GNAT"/>
    <property type="match status" value="1"/>
</dbReference>
<dbReference type="InterPro" id="IPR051531">
    <property type="entry name" value="N-acetyltransferase"/>
</dbReference>
<proteinExistence type="predicted"/>
<dbReference type="Pfam" id="PF13302">
    <property type="entry name" value="Acetyltransf_3"/>
    <property type="match status" value="1"/>
</dbReference>
<accession>A0A097C265</accession>
<feature type="domain" description="N-acetyltransferase" evidence="1">
    <location>
        <begin position="8"/>
        <end position="170"/>
    </location>
</feature>
<evidence type="ECO:0000313" key="2">
    <source>
        <dbReference type="EMBL" id="AIS76187.1"/>
    </source>
</evidence>
<dbReference type="PANTHER" id="PTHR43792">
    <property type="entry name" value="GNAT FAMILY, PUTATIVE (AFU_ORTHOLOGUE AFUA_3G00765)-RELATED-RELATED"/>
    <property type="match status" value="1"/>
</dbReference>
<sequence>MILNTKRLNIRPFRSDDIEDTFEIYTDADVCRYLLEDEWNTEDKEEFEKKIKNNKLEENSSLNLAVVLDKKVIGDISVWYTGMKQTVEIGFVFNPKFSGKGYANESVEAVIKKLFAEYNIHRIQANLDARNIASKKLCQNLGMRQEAHFIKDYWNKGEWTDSFVFGILITDLKK</sequence>
<dbReference type="PANTHER" id="PTHR43792:SF1">
    <property type="entry name" value="N-ACETYLTRANSFERASE DOMAIN-CONTAINING PROTEIN"/>
    <property type="match status" value="1"/>
</dbReference>
<reference evidence="2" key="1">
    <citation type="submission" date="2014-05" db="EMBL/GenBank/DDBJ databases">
        <title>Correlation between genetic features of the mef(A)-msr(D) locus and erythromycin resistance levels in Streptococcus pyogenes.</title>
        <authorList>
            <person name="Vitali L.A."/>
            <person name="Di Luca M.C."/>
            <person name="Prenna M."/>
            <person name="Iebba V."/>
            <person name="Petrelli D."/>
        </authorList>
    </citation>
    <scope>NUCLEOTIDE SEQUENCE</scope>
    <source>
        <strain evidence="2">10500</strain>
    </source>
</reference>
<name>A0A097C265_STRPY</name>
<protein>
    <submittedName>
        <fullName evidence="2">Acetyl transferase</fullName>
    </submittedName>
</protein>
<dbReference type="Gene3D" id="3.40.630.30">
    <property type="match status" value="1"/>
</dbReference>
<dbReference type="InterPro" id="IPR000182">
    <property type="entry name" value="GNAT_dom"/>
</dbReference>